<dbReference type="Proteomes" id="UP000184203">
    <property type="component" value="Unassembled WGS sequence"/>
</dbReference>
<dbReference type="RefSeq" id="WP_007978494.1">
    <property type="nucleotide sequence ID" value="NZ_AEMG01000006.1"/>
</dbReference>
<protein>
    <submittedName>
        <fullName evidence="2">Uncharacterized protein</fullName>
    </submittedName>
</protein>
<reference evidence="5" key="2">
    <citation type="submission" date="2016-11" db="EMBL/GenBank/DDBJ databases">
        <authorList>
            <person name="Varghese N."/>
            <person name="Submissions S."/>
        </authorList>
    </citation>
    <scope>NUCLEOTIDE SEQUENCE [LARGE SCALE GENOMIC DNA]</scope>
    <source>
        <strain evidence="5">DX253</strain>
    </source>
</reference>
<evidence type="ECO:0000313" key="2">
    <source>
        <dbReference type="EMBL" id="EFW92685.1"/>
    </source>
</evidence>
<feature type="compositionally biased region" description="Basic and acidic residues" evidence="1">
    <location>
        <begin position="160"/>
        <end position="174"/>
    </location>
</feature>
<dbReference type="AlphaFoldDB" id="E7QRR6"/>
<dbReference type="PATRIC" id="fig|797209.4.peg.1482"/>
<name>E7QRR6_HALPU</name>
<dbReference type="STRING" id="797209.GCA_000376445_00168"/>
<evidence type="ECO:0000313" key="4">
    <source>
        <dbReference type="Proteomes" id="UP000003751"/>
    </source>
</evidence>
<dbReference type="OrthoDB" id="341007at2157"/>
<evidence type="ECO:0000256" key="1">
    <source>
        <dbReference type="SAM" id="MobiDB-lite"/>
    </source>
</evidence>
<gene>
    <name evidence="3" type="ORF">SAMN05444342_0772</name>
    <name evidence="2" type="ORF">ZOD2009_07444</name>
</gene>
<sequence length="174" mass="20199">MGKVSIGLRGWRFDEEEVFTENGEYRPMDDMDEDTRTRLFRLSALVGSPCHACWLIHGDENITMCNVMEVVYGEPLAEVGVCSDHETDFLYWYFEEGGDRFRGEEELQDEFLEWFADGGRAPDGYEGMEHVDTDPDDLPEPPEADQSELNVDLPEEEQERIDLRDVDMSREYPK</sequence>
<dbReference type="InterPro" id="IPR058427">
    <property type="entry name" value="DUF8114"/>
</dbReference>
<dbReference type="Proteomes" id="UP000003751">
    <property type="component" value="Unassembled WGS sequence"/>
</dbReference>
<keyword evidence="5" id="KW-1185">Reference proteome</keyword>
<dbReference type="EMBL" id="FRAN01000001">
    <property type="protein sequence ID" value="SHK15788.1"/>
    <property type="molecule type" value="Genomic_DNA"/>
</dbReference>
<feature type="region of interest" description="Disordered" evidence="1">
    <location>
        <begin position="123"/>
        <end position="174"/>
    </location>
</feature>
<organism evidence="2 4">
    <name type="scientific">Haladaptatus paucihalophilus DX253</name>
    <dbReference type="NCBI Taxonomy" id="797209"/>
    <lineage>
        <taxon>Archaea</taxon>
        <taxon>Methanobacteriati</taxon>
        <taxon>Methanobacteriota</taxon>
        <taxon>Stenosarchaea group</taxon>
        <taxon>Halobacteria</taxon>
        <taxon>Halobacteriales</taxon>
        <taxon>Haladaptataceae</taxon>
        <taxon>Haladaptatus</taxon>
    </lineage>
</organism>
<dbReference type="eggNOG" id="arCOG04545">
    <property type="taxonomic scope" value="Archaea"/>
</dbReference>
<evidence type="ECO:0000313" key="5">
    <source>
        <dbReference type="Proteomes" id="UP000184203"/>
    </source>
</evidence>
<accession>E7QRR6</accession>
<evidence type="ECO:0000313" key="3">
    <source>
        <dbReference type="EMBL" id="SHK15788.1"/>
    </source>
</evidence>
<reference evidence="3" key="3">
    <citation type="submission" date="2016-11" db="EMBL/GenBank/DDBJ databases">
        <authorList>
            <person name="Jaros S."/>
            <person name="Januszkiewicz K."/>
            <person name="Wedrychowicz H."/>
        </authorList>
    </citation>
    <scope>NUCLEOTIDE SEQUENCE [LARGE SCALE GENOMIC DNA]</scope>
    <source>
        <strain evidence="3">DX253</strain>
    </source>
</reference>
<dbReference type="EMBL" id="AEMG01000006">
    <property type="protein sequence ID" value="EFW92685.1"/>
    <property type="molecule type" value="Genomic_DNA"/>
</dbReference>
<feature type="compositionally biased region" description="Acidic residues" evidence="1">
    <location>
        <begin position="134"/>
        <end position="146"/>
    </location>
</feature>
<proteinExistence type="predicted"/>
<dbReference type="Pfam" id="PF26419">
    <property type="entry name" value="DUF8114"/>
    <property type="match status" value="1"/>
</dbReference>
<reference evidence="2 4" key="1">
    <citation type="journal article" date="2014" name="ISME J.">
        <title>Trehalose/2-sulfotrehalose biosynthesis and glycine-betaine uptake are widely spread mechanisms for osmoadaptation in the Halobacteriales.</title>
        <authorList>
            <person name="Youssef N.H."/>
            <person name="Savage-Ashlock K.N."/>
            <person name="McCully A.L."/>
            <person name="Luedtke B."/>
            <person name="Shaw E.I."/>
            <person name="Hoff W.D."/>
            <person name="Elshahed M.S."/>
        </authorList>
    </citation>
    <scope>NUCLEOTIDE SEQUENCE [LARGE SCALE GENOMIC DNA]</scope>
    <source>
        <strain evidence="2 4">DX253</strain>
    </source>
</reference>